<dbReference type="InterPro" id="IPR050490">
    <property type="entry name" value="Bact_solute-bd_prot1"/>
</dbReference>
<proteinExistence type="predicted"/>
<dbReference type="InterPro" id="IPR006059">
    <property type="entry name" value="SBP"/>
</dbReference>
<dbReference type="Proteomes" id="UP001060150">
    <property type="component" value="Chromosome"/>
</dbReference>
<dbReference type="RefSeq" id="WP_232791200.1">
    <property type="nucleotide sequence ID" value="NZ_CP102332.1"/>
</dbReference>
<evidence type="ECO:0000256" key="1">
    <source>
        <dbReference type="SAM" id="SignalP"/>
    </source>
</evidence>
<gene>
    <name evidence="2" type="ORF">NRO40_13440</name>
</gene>
<dbReference type="PROSITE" id="PS51257">
    <property type="entry name" value="PROKAR_LIPOPROTEIN"/>
    <property type="match status" value="1"/>
</dbReference>
<dbReference type="Gene3D" id="3.40.190.10">
    <property type="entry name" value="Periplasmic binding protein-like II"/>
    <property type="match status" value="1"/>
</dbReference>
<evidence type="ECO:0000313" key="2">
    <source>
        <dbReference type="EMBL" id="UUS31739.1"/>
    </source>
</evidence>
<reference evidence="2" key="1">
    <citation type="submission" date="2022-08" db="EMBL/GenBank/DDBJ databases">
        <title>Streptomyces changanensis sp. nov., an actinomycete isolated from soil.</title>
        <authorList>
            <person name="Wu H."/>
            <person name="Han L."/>
        </authorList>
    </citation>
    <scope>NUCLEOTIDE SEQUENCE</scope>
    <source>
        <strain evidence="2">HL-66</strain>
    </source>
</reference>
<feature type="signal peptide" evidence="1">
    <location>
        <begin position="1"/>
        <end position="25"/>
    </location>
</feature>
<dbReference type="Pfam" id="PF01547">
    <property type="entry name" value="SBP_bac_1"/>
    <property type="match status" value="1"/>
</dbReference>
<protein>
    <submittedName>
        <fullName evidence="2">Extracellular solute-binding protein</fullName>
    </submittedName>
</protein>
<name>A0ABY5N626_9ACTN</name>
<organism evidence="2 3">
    <name type="scientific">Streptomyces changanensis</name>
    <dbReference type="NCBI Taxonomy" id="2964669"/>
    <lineage>
        <taxon>Bacteria</taxon>
        <taxon>Bacillati</taxon>
        <taxon>Actinomycetota</taxon>
        <taxon>Actinomycetes</taxon>
        <taxon>Kitasatosporales</taxon>
        <taxon>Streptomycetaceae</taxon>
        <taxon>Streptomyces</taxon>
    </lineage>
</organism>
<dbReference type="SUPFAM" id="SSF53850">
    <property type="entry name" value="Periplasmic binding protein-like II"/>
    <property type="match status" value="1"/>
</dbReference>
<dbReference type="EMBL" id="CP102332">
    <property type="protein sequence ID" value="UUS31739.1"/>
    <property type="molecule type" value="Genomic_DNA"/>
</dbReference>
<dbReference type="PANTHER" id="PTHR43649">
    <property type="entry name" value="ARABINOSE-BINDING PROTEIN-RELATED"/>
    <property type="match status" value="1"/>
</dbReference>
<keyword evidence="3" id="KW-1185">Reference proteome</keyword>
<accession>A0ABY5N626</accession>
<sequence length="427" mass="45903">MGKAVRRYKGLTAAMAALTITATLSGCGADSAGEVTLKLVAADYGSNSANTSQKYWDELARAYEKKTPGVKIDVTVLSWKDVDREVAEMVDRGEAPDMAQIGAYADHARAGRLYSADTLLSVPTQANFLPMLRQAGEVDRAQYGMPFGASTRMLFFNEKLFQEAGATPPGSWDELQKAAQKLKAKDVKYPYALPLGPEESQAETMMWLLGGGGGYRDTTGTAYQIDSPANVETFGWLKKELVGKGLTGPVAPGELDRQEAFDAFVRGEVGMLNGHPTLMATAEKAGVKVGTVPLPGVAGKSKATLGVADWMMAFKQNGHRKEIGHFLDFVYQDKNVMAFSDRYDLLPVTVSASDAMEADEQHAAMRPFLEELAGSELYPVGDTSWARVSESVKKNIGRAVAPGGEPRAVLEQIARDARSAQSSASAR</sequence>
<dbReference type="PANTHER" id="PTHR43649:SF30">
    <property type="entry name" value="ABC TRANSPORTER SUBSTRATE-BINDING PROTEIN"/>
    <property type="match status" value="1"/>
</dbReference>
<evidence type="ECO:0000313" key="3">
    <source>
        <dbReference type="Proteomes" id="UP001060150"/>
    </source>
</evidence>
<feature type="chain" id="PRO_5047076186" evidence="1">
    <location>
        <begin position="26"/>
        <end position="427"/>
    </location>
</feature>
<keyword evidence="1" id="KW-0732">Signal</keyword>